<protein>
    <submittedName>
        <fullName evidence="1">Uncharacterized protein</fullName>
    </submittedName>
</protein>
<reference evidence="1" key="1">
    <citation type="journal article" date="2020" name="Nature">
        <title>Giant virus diversity and host interactions through global metagenomics.</title>
        <authorList>
            <person name="Schulz F."/>
            <person name="Roux S."/>
            <person name="Paez-Espino D."/>
            <person name="Jungbluth S."/>
            <person name="Walsh D.A."/>
            <person name="Denef V.J."/>
            <person name="McMahon K.D."/>
            <person name="Konstantinidis K.T."/>
            <person name="Eloe-Fadrosh E.A."/>
            <person name="Kyrpides N.C."/>
            <person name="Woyke T."/>
        </authorList>
    </citation>
    <scope>NUCLEOTIDE SEQUENCE</scope>
    <source>
        <strain evidence="1">GVMAG-M-3300023174-207</strain>
    </source>
</reference>
<sequence length="233" mass="27241">MLRPIINEISPSTSILIRNKYIDIYRRAYFINKIYESGIKNIEIGSFRQDDNVLFGTRDVLYNVNRKVDTSRSVLVMEIENTLKNISCINRVHPYIEQIVYEVKDEKNIDDFVKLKIIAKQLGMTTKLNLPSIKTDVVEHLEPDYVEVTQLTTELLRVTNPSKIFLRTNSFKEVDLALHKGVYNFSSSLLETKDIVNTIDLVTHIRKKLGFEVNINLEKLKETQREMVDQFNW</sequence>
<dbReference type="Gene3D" id="3.20.20.70">
    <property type="entry name" value="Aldolase class I"/>
    <property type="match status" value="1"/>
</dbReference>
<name>A0A6C0DKM4_9ZZZZ</name>
<dbReference type="EMBL" id="MN739629">
    <property type="protein sequence ID" value="QHT16981.1"/>
    <property type="molecule type" value="Genomic_DNA"/>
</dbReference>
<dbReference type="InterPro" id="IPR013785">
    <property type="entry name" value="Aldolase_TIM"/>
</dbReference>
<organism evidence="1">
    <name type="scientific">viral metagenome</name>
    <dbReference type="NCBI Taxonomy" id="1070528"/>
    <lineage>
        <taxon>unclassified sequences</taxon>
        <taxon>metagenomes</taxon>
        <taxon>organismal metagenomes</taxon>
    </lineage>
</organism>
<dbReference type="AlphaFoldDB" id="A0A6C0DKM4"/>
<evidence type="ECO:0000313" key="1">
    <source>
        <dbReference type="EMBL" id="QHT16981.1"/>
    </source>
</evidence>
<accession>A0A6C0DKM4</accession>
<proteinExistence type="predicted"/>